<keyword evidence="2" id="KW-1185">Reference proteome</keyword>
<dbReference type="Pfam" id="PF07454">
    <property type="entry name" value="SpoIIP"/>
    <property type="match status" value="1"/>
</dbReference>
<organism evidence="1 2">
    <name type="scientific">Ammoniphilus oxalaticus</name>
    <dbReference type="NCBI Taxonomy" id="66863"/>
    <lineage>
        <taxon>Bacteria</taxon>
        <taxon>Bacillati</taxon>
        <taxon>Bacillota</taxon>
        <taxon>Bacilli</taxon>
        <taxon>Bacillales</taxon>
        <taxon>Paenibacillaceae</taxon>
        <taxon>Aneurinibacillus group</taxon>
        <taxon>Ammoniphilus</taxon>
    </lineage>
</organism>
<evidence type="ECO:0008006" key="3">
    <source>
        <dbReference type="Google" id="ProtNLM"/>
    </source>
</evidence>
<dbReference type="AlphaFoldDB" id="A0A419SFW8"/>
<comment type="caution">
    <text evidence="1">The sequence shown here is derived from an EMBL/GenBank/DDBJ whole genome shotgun (WGS) entry which is preliminary data.</text>
</comment>
<proteinExistence type="predicted"/>
<reference evidence="1 2" key="1">
    <citation type="submission" date="2016-08" db="EMBL/GenBank/DDBJ databases">
        <title>Novel Firmicute Genomes.</title>
        <authorList>
            <person name="Poppleton D.I."/>
            <person name="Gribaldo S."/>
        </authorList>
    </citation>
    <scope>NUCLEOTIDE SEQUENCE [LARGE SCALE GENOMIC DNA]</scope>
    <source>
        <strain evidence="1 2">RAOx-1</strain>
    </source>
</reference>
<dbReference type="NCBIfam" id="TIGR02867">
    <property type="entry name" value="spore_II_P"/>
    <property type="match status" value="1"/>
</dbReference>
<name>A0A419SFW8_9BACL</name>
<gene>
    <name evidence="1" type="ORF">BEP19_10460</name>
</gene>
<dbReference type="RefSeq" id="WP_120190146.1">
    <property type="nucleotide sequence ID" value="NZ_MCHY01000009.1"/>
</dbReference>
<evidence type="ECO:0000313" key="2">
    <source>
        <dbReference type="Proteomes" id="UP000284219"/>
    </source>
</evidence>
<protein>
    <recommendedName>
        <fullName evidence="3">Stage II sporulation protein P</fullName>
    </recommendedName>
</protein>
<dbReference type="Proteomes" id="UP000284219">
    <property type="component" value="Unassembled WGS sequence"/>
</dbReference>
<dbReference type="OrthoDB" id="1633470at2"/>
<accession>A0A419SFW8</accession>
<dbReference type="InterPro" id="IPR010897">
    <property type="entry name" value="Spore_II_P"/>
</dbReference>
<dbReference type="EMBL" id="MCHY01000009">
    <property type="protein sequence ID" value="RKD22669.1"/>
    <property type="molecule type" value="Genomic_DNA"/>
</dbReference>
<sequence>MNRLTLPNMVIVITLCGFLLVTSASWVVGNHYKDHFPPLLRQAVTELSNKLIVGALEHEIPYLRLESVDAEDPPLPFSLYLLQMFINVEPTNLLTVMESEIPGLSAFNPVKDPIIEEFIATESPAPLDVIKGQVEQTKEEMEAQATPPPRSVYLYNTHNTESWTFVTKDPNLNNAYDDKTNITLVSQKLAEELEKRGIQTKFDNVDIQKRLEDEGLSYPLSYAVSSKIVKEAMAKHNDISFVFDLHRDSSKKDASTMKINEKNYARVKFVIGQANPGWKENEKLANEFNRLLEERYPGITRPVDYKNSAKGNGEYNQSLSPNALLIEVGGPENTLEECYLTAEAIADVFADIYFKDDKKVDQPINDEERPM</sequence>
<evidence type="ECO:0000313" key="1">
    <source>
        <dbReference type="EMBL" id="RKD22669.1"/>
    </source>
</evidence>